<gene>
    <name evidence="1" type="ORF">IFM89_017317</name>
</gene>
<reference evidence="1 2" key="1">
    <citation type="submission" date="2020-10" db="EMBL/GenBank/DDBJ databases">
        <title>The Coptis chinensis genome and diversification of protoberbering-type alkaloids.</title>
        <authorList>
            <person name="Wang B."/>
            <person name="Shu S."/>
            <person name="Song C."/>
            <person name="Liu Y."/>
        </authorList>
    </citation>
    <scope>NUCLEOTIDE SEQUENCE [LARGE SCALE GENOMIC DNA]</scope>
    <source>
        <strain evidence="1">HL-2020</strain>
        <tissue evidence="1">Leaf</tissue>
    </source>
</reference>
<proteinExistence type="predicted"/>
<dbReference type="OrthoDB" id="10262656at2759"/>
<comment type="caution">
    <text evidence="1">The sequence shown here is derived from an EMBL/GenBank/DDBJ whole genome shotgun (WGS) entry which is preliminary data.</text>
</comment>
<dbReference type="AlphaFoldDB" id="A0A835LHK4"/>
<sequence length="128" mass="14845">MKVGDDRIRLLVLTNFPIFVQAENRLFPPTPKLGVARAYGPTINSQGIDPLRLLPKAKTQQFLLTWCKSSDSQEFMKMEKEALLVKKVVYYENCPGCQVDKRKETQTGIPIKDFFFVWIVVFCNCKYY</sequence>
<accession>A0A835LHK4</accession>
<evidence type="ECO:0000313" key="1">
    <source>
        <dbReference type="EMBL" id="KAF9592747.1"/>
    </source>
</evidence>
<organism evidence="1 2">
    <name type="scientific">Coptis chinensis</name>
    <dbReference type="NCBI Taxonomy" id="261450"/>
    <lineage>
        <taxon>Eukaryota</taxon>
        <taxon>Viridiplantae</taxon>
        <taxon>Streptophyta</taxon>
        <taxon>Embryophyta</taxon>
        <taxon>Tracheophyta</taxon>
        <taxon>Spermatophyta</taxon>
        <taxon>Magnoliopsida</taxon>
        <taxon>Ranunculales</taxon>
        <taxon>Ranunculaceae</taxon>
        <taxon>Coptidoideae</taxon>
        <taxon>Coptis</taxon>
    </lineage>
</organism>
<name>A0A835LHK4_9MAGN</name>
<dbReference type="EMBL" id="JADFTS010000008">
    <property type="protein sequence ID" value="KAF9592747.1"/>
    <property type="molecule type" value="Genomic_DNA"/>
</dbReference>
<dbReference type="Proteomes" id="UP000631114">
    <property type="component" value="Unassembled WGS sequence"/>
</dbReference>
<evidence type="ECO:0000313" key="2">
    <source>
        <dbReference type="Proteomes" id="UP000631114"/>
    </source>
</evidence>
<protein>
    <submittedName>
        <fullName evidence="1">Uncharacterized protein</fullName>
    </submittedName>
</protein>
<keyword evidence="2" id="KW-1185">Reference proteome</keyword>